<dbReference type="EMBL" id="JAQOND010000011">
    <property type="protein sequence ID" value="MDC2827436.1"/>
    <property type="molecule type" value="Genomic_DNA"/>
</dbReference>
<proteinExistence type="predicted"/>
<dbReference type="AlphaFoldDB" id="A0AAJ1HQW4"/>
<dbReference type="RefSeq" id="WP_272207632.1">
    <property type="nucleotide sequence ID" value="NZ_JAQONC010000011.1"/>
</dbReference>
<accession>A0AAJ1HQW4</accession>
<evidence type="ECO:0000313" key="2">
    <source>
        <dbReference type="Proteomes" id="UP001218021"/>
    </source>
</evidence>
<sequence>MNGQYYLIKKIGTKYKFYWAPTSPAPEKDFEDWGVAVVDFSWRTDDPRPKHLRAVPLGYKLQPRYQVLRDPKIDGIRDKRWRYTILDGRYDRCINLDYTHPYYWWESG</sequence>
<name>A0AAJ1HQW4_LIMMU</name>
<dbReference type="Proteomes" id="UP001218021">
    <property type="component" value="Unassembled WGS sequence"/>
</dbReference>
<evidence type="ECO:0000313" key="1">
    <source>
        <dbReference type="EMBL" id="MDC2827436.1"/>
    </source>
</evidence>
<reference evidence="1" key="1">
    <citation type="submission" date="2023-01" db="EMBL/GenBank/DDBJ databases">
        <title>Genome analysis of 13 Lactobacillus isolated from gut of wild boar.</title>
        <authorList>
            <person name="Papp P."/>
            <person name="Libisch B."/>
            <person name="Nagy T."/>
            <person name="Olasz F."/>
        </authorList>
    </citation>
    <scope>NUCLEOTIDE SEQUENCE</scope>
    <source>
        <strain evidence="1">F108</strain>
    </source>
</reference>
<gene>
    <name evidence="1" type="ORF">PO158_03945</name>
</gene>
<organism evidence="1 2">
    <name type="scientific">Limosilactobacillus mucosae</name>
    <name type="common">Lactobacillus mucosae</name>
    <dbReference type="NCBI Taxonomy" id="97478"/>
    <lineage>
        <taxon>Bacteria</taxon>
        <taxon>Bacillati</taxon>
        <taxon>Bacillota</taxon>
        <taxon>Bacilli</taxon>
        <taxon>Lactobacillales</taxon>
        <taxon>Lactobacillaceae</taxon>
        <taxon>Limosilactobacillus</taxon>
    </lineage>
</organism>
<comment type="caution">
    <text evidence="1">The sequence shown here is derived from an EMBL/GenBank/DDBJ whole genome shotgun (WGS) entry which is preliminary data.</text>
</comment>
<protein>
    <submittedName>
        <fullName evidence="1">Uncharacterized protein</fullName>
    </submittedName>
</protein>